<dbReference type="InterPro" id="IPR003692">
    <property type="entry name" value="Hydantoinase_B"/>
</dbReference>
<dbReference type="PANTHER" id="PTHR11365:SF23">
    <property type="entry name" value="HYPOTHETICAL 5-OXOPROLINASE (EUROFUNG)-RELATED"/>
    <property type="match status" value="1"/>
</dbReference>
<comment type="similarity">
    <text evidence="1">Belongs to the oxoprolinase family.</text>
</comment>
<evidence type="ECO:0000259" key="4">
    <source>
        <dbReference type="Pfam" id="PF05378"/>
    </source>
</evidence>
<dbReference type="GO" id="GO:0017168">
    <property type="term" value="F:5-oxoprolinase (ATP-hydrolyzing) activity"/>
    <property type="evidence" value="ECO:0007669"/>
    <property type="project" value="TreeGrafter"/>
</dbReference>
<reference evidence="5" key="1">
    <citation type="submission" date="2018-05" db="EMBL/GenBank/DDBJ databases">
        <authorList>
            <person name="Lanie J.A."/>
            <person name="Ng W.-L."/>
            <person name="Kazmierczak K.M."/>
            <person name="Andrzejewski T.M."/>
            <person name="Davidsen T.M."/>
            <person name="Wayne K.J."/>
            <person name="Tettelin H."/>
            <person name="Glass J.I."/>
            <person name="Rusch D."/>
            <person name="Podicherti R."/>
            <person name="Tsui H.-C.T."/>
            <person name="Winkler M.E."/>
        </authorList>
    </citation>
    <scope>NUCLEOTIDE SEQUENCE</scope>
</reference>
<dbReference type="EMBL" id="UINC01003896">
    <property type="protein sequence ID" value="SVA10140.1"/>
    <property type="molecule type" value="Genomic_DNA"/>
</dbReference>
<organism evidence="5">
    <name type="scientific">marine metagenome</name>
    <dbReference type="NCBI Taxonomy" id="408172"/>
    <lineage>
        <taxon>unclassified sequences</taxon>
        <taxon>metagenomes</taxon>
        <taxon>ecological metagenomes</taxon>
    </lineage>
</organism>
<dbReference type="InterPro" id="IPR002821">
    <property type="entry name" value="Hydantoinase_A"/>
</dbReference>
<name>A0A381T1N8_9ZZZZ</name>
<feature type="domain" description="Hydantoinase B/oxoprolinase" evidence="3">
    <location>
        <begin position="691"/>
        <end position="1212"/>
    </location>
</feature>
<evidence type="ECO:0008006" key="6">
    <source>
        <dbReference type="Google" id="ProtNLM"/>
    </source>
</evidence>
<evidence type="ECO:0000259" key="3">
    <source>
        <dbReference type="Pfam" id="PF02538"/>
    </source>
</evidence>
<feature type="domain" description="Hydantoinase A/oxoprolinase" evidence="2">
    <location>
        <begin position="208"/>
        <end position="493"/>
    </location>
</feature>
<evidence type="ECO:0000259" key="2">
    <source>
        <dbReference type="Pfam" id="PF01968"/>
    </source>
</evidence>
<dbReference type="Pfam" id="PF05378">
    <property type="entry name" value="Hydant_A_N"/>
    <property type="match status" value="1"/>
</dbReference>
<dbReference type="PANTHER" id="PTHR11365">
    <property type="entry name" value="5-OXOPROLINASE RELATED"/>
    <property type="match status" value="1"/>
</dbReference>
<evidence type="ECO:0000313" key="5">
    <source>
        <dbReference type="EMBL" id="SVA10140.1"/>
    </source>
</evidence>
<dbReference type="Pfam" id="PF02538">
    <property type="entry name" value="Hydantoinase_B"/>
    <property type="match status" value="1"/>
</dbReference>
<protein>
    <recommendedName>
        <fullName evidence="6">5-oxoprolinase</fullName>
    </recommendedName>
</protein>
<accession>A0A381T1N8</accession>
<dbReference type="Pfam" id="PF01968">
    <property type="entry name" value="Hydantoinase_A"/>
    <property type="match status" value="1"/>
</dbReference>
<sequence length="1220" mass="133091">MSRSEKKTWFFAIDRGGTFTDIIGVDPDGQTHSLKLLSLSKEYSDPAIEGIRRMMGIPAESPIPEDKVSRIRMGTTVATNALLERKGTPTALFITKGFSDLLEIGNQARPDLFALAVKKPEQLYSNVREVDERLDHEGSVVRPLDESVLRKDLEEVMNSGITSLAIVLMHSWKNGDHESRVAEIALDFGFDQISVSHKIMPLIKIVGRGQTTAVDAYLSPVLFEYIQLVEKETGSIPLDFMQSSGGMTDAHNFRGKDAIMSGPAGGVIGAAAVAELNGIGEAIGFDMGGTSTDVSRYGGEFEKVVEMETAGIHFQTPSLKINTVAAGGGSILWFDGQKMRVGPESAGADPGPVCYGKSGQLALTDANLLLGRLVPEFFPKAFGKTYDQPLNEVETRKKFKKITEQINVSLDRNLSPEDVARGFIRIANETMASAIKEISVARGFDARTHALVCFGGAAAQHACGIARILGIKKMIIHPMAGLLSAYGIAMADQFRYAIHSIVTPYDKDMLRKFEIQLNEMAAPLVKEIIQYGIPKDNIEIKKFLDLRPLGTDNYLTIPLGSFEETVEMFSILHKQLFGFDPTAELELVNLRIEVHGREHHFEESLSQSRARSKSKPSGTVKVAFEESENETPVYQVEDLHLDSFIEGPAIITEAFSTTVVEPGFSVELNRYGHIVLTQDTISEVSVGPERDPIMLEVFNHLFMSIAEQMGYTLINTAYSVNIKERLDFSCAIFDPEGNLVANAPHMPVHLGAMSESVKEIIVANKGSMKPRDAYLMNNPHRGGSHLPDLTVIAPVFADGKNPIFYTASRGHHADIGGTTPGSLPPFATSIHEEGVVIDNFRLIENDELRLDELQNLLSDNDYPARNLDERIADVKAQMAAVNKGIMETEKLIMKYGLETVHAYMDHVRDNATESMKVALSDYLGNKEKLDLEFKDHLDSGNTIAVRISIEKGDNPPHTCRAKVDFSGTSPQMEGNQNAPVAVTKAAVLYVFRLMIDEEIPLNSGCLEPVEIIIPEGCLLKPEDTAAVVGGNTETSQRITDVLIGALELAGASQGTMNNFVFGAEDGSGKQYYETIAGGSGACKGHNGASGVQIHMTNTRATDPEVLEHRFPEIRLEHFGLRQNSGGDGLYKGGNGTIRKVKFLKKRKVSILSERRNFPPYGMAGGLPGKCGKNELIKTSGKLEPLAGKVERIVKSGETIIIETPGGGGYGSPLKKDKLGE</sequence>
<dbReference type="InterPro" id="IPR008040">
    <property type="entry name" value="Hydant_A_N"/>
</dbReference>
<feature type="domain" description="Hydantoinase/oxoprolinase N-terminal" evidence="4">
    <location>
        <begin position="11"/>
        <end position="186"/>
    </location>
</feature>
<evidence type="ECO:0000256" key="1">
    <source>
        <dbReference type="ARBA" id="ARBA00010403"/>
    </source>
</evidence>
<dbReference type="AlphaFoldDB" id="A0A381T1N8"/>
<dbReference type="GO" id="GO:0006749">
    <property type="term" value="P:glutathione metabolic process"/>
    <property type="evidence" value="ECO:0007669"/>
    <property type="project" value="TreeGrafter"/>
</dbReference>
<gene>
    <name evidence="5" type="ORF">METZ01_LOCUS62994</name>
</gene>
<proteinExistence type="inferred from homology"/>
<dbReference type="GO" id="GO:0005829">
    <property type="term" value="C:cytosol"/>
    <property type="evidence" value="ECO:0007669"/>
    <property type="project" value="TreeGrafter"/>
</dbReference>
<dbReference type="InterPro" id="IPR045079">
    <property type="entry name" value="Oxoprolinase-like"/>
</dbReference>